<dbReference type="InterPro" id="IPR013780">
    <property type="entry name" value="Glyco_hydro_b"/>
</dbReference>
<dbReference type="Pfam" id="PF21365">
    <property type="entry name" value="Glyco_hydro_31_3rd"/>
    <property type="match status" value="1"/>
</dbReference>
<dbReference type="PANTHER" id="PTHR22762:SF166">
    <property type="entry name" value="ALPHA-GLUCOSIDASE"/>
    <property type="match status" value="1"/>
</dbReference>
<evidence type="ECO:0000256" key="1">
    <source>
        <dbReference type="ARBA" id="ARBA00007806"/>
    </source>
</evidence>
<sequence>MLGKIVNYIIEKNVVKINFENGSTYVKIINDEIINFFIPNVSEERNSKAIDKLNYKETKFSVRFIGQLLTISTKSLVVKIYAGFNIDIYDKDGNALCEDYRLERDPFIRRKGDYELAESEGHDLSKKNKDTIYIAKKMEDDMHFYGLGEKTGHLDKKYYHYKNWNTDNPNPHGETFEQLYKSIPFFVNFRKDKSFGIFFDNTFETNFDFGKENSNYYYFSAAGGNTDYYFIYGPSVKNVIEGYTYLTGTTPLPQLWTLGYQQCRWSYSPELRVWEVAEEFRKRDIPCDTIYLDIDYMDEYRVFTWDNNKFPHPEKTIRELKEEGFKVVTIIDPGVKVDNNYSIYKEGIENNYFAKDKNGQVYENVVWPGKAVYPNFLSSDVQKWWSSNQKILTDSGVSGIWNDMNEPASFNGPLPDDIEFNEDDKVVYHKEAHNVYGQLMCKATYKGIKDATKKRPFVVTRACYAGIQKYSTCWTGDNQSTWEHLRMAVPMLMNMGISGVAFCGTDVGGFGFDCSKELLSRWVQVGAFTPLFRNHSSMGTRDQEPWAFDKMTEDINRKYIKLRYSLLPYLYDCMKICEDTGIPVMKPLILNYEADKATYEINDEFLFGDNILVSPVLEQGKDKKMVYLPNGDKWIDFWDNKEYDGGQYIIKEAPIDICPIFVKASSVIPSYEVQNYVGEKVIDTLKLNIYLSNDDNNFEYTHYVDDGKSFAYKYGEYSKYRIVVKGRDEVVIDVNKIVDGYCDKYEYIEIIINKDCTNIICDGENVKFKKVRDKVHFTVALKANQKIVIK</sequence>
<dbReference type="EMBL" id="VULX01000001">
    <property type="protein sequence ID" value="MSR90253.1"/>
    <property type="molecule type" value="Genomic_DNA"/>
</dbReference>
<dbReference type="Pfam" id="PF13802">
    <property type="entry name" value="Gal_mutarotas_2"/>
    <property type="match status" value="1"/>
</dbReference>
<dbReference type="PANTHER" id="PTHR22762">
    <property type="entry name" value="ALPHA-GLUCOSIDASE"/>
    <property type="match status" value="1"/>
</dbReference>
<dbReference type="Proteomes" id="UP000460287">
    <property type="component" value="Unassembled WGS sequence"/>
</dbReference>
<dbReference type="InterPro" id="IPR033403">
    <property type="entry name" value="DUF5110"/>
</dbReference>
<dbReference type="PROSITE" id="PS00129">
    <property type="entry name" value="GLYCOSYL_HYDROL_F31_1"/>
    <property type="match status" value="1"/>
</dbReference>
<gene>
    <name evidence="9" type="ORF">FYJ33_02170</name>
</gene>
<evidence type="ECO:0000259" key="6">
    <source>
        <dbReference type="Pfam" id="PF13802"/>
    </source>
</evidence>
<dbReference type="RefSeq" id="WP_154530120.1">
    <property type="nucleotide sequence ID" value="NZ_VULX01000001.1"/>
</dbReference>
<dbReference type="Pfam" id="PF01055">
    <property type="entry name" value="Glyco_hydro_31_2nd"/>
    <property type="match status" value="1"/>
</dbReference>
<dbReference type="SUPFAM" id="SSF74650">
    <property type="entry name" value="Galactose mutarotase-like"/>
    <property type="match status" value="1"/>
</dbReference>
<dbReference type="InterPro" id="IPR000322">
    <property type="entry name" value="Glyco_hydro_31_TIM"/>
</dbReference>
<dbReference type="Gene3D" id="3.20.20.80">
    <property type="entry name" value="Glycosidases"/>
    <property type="match status" value="2"/>
</dbReference>
<dbReference type="SUPFAM" id="SSF51445">
    <property type="entry name" value="(Trans)glycosidases"/>
    <property type="match status" value="1"/>
</dbReference>
<dbReference type="InterPro" id="IPR030458">
    <property type="entry name" value="Glyco_hydro_31_AS"/>
</dbReference>
<name>A0A7X2MWA3_9CLOT</name>
<feature type="domain" description="Glycoside hydrolase family 31 TIM barrel" evidence="5">
    <location>
        <begin position="250"/>
        <end position="572"/>
    </location>
</feature>
<evidence type="ECO:0000256" key="2">
    <source>
        <dbReference type="ARBA" id="ARBA00022801"/>
    </source>
</evidence>
<dbReference type="GO" id="GO:0005975">
    <property type="term" value="P:carbohydrate metabolic process"/>
    <property type="evidence" value="ECO:0007669"/>
    <property type="project" value="InterPro"/>
</dbReference>
<dbReference type="AlphaFoldDB" id="A0A7X2MWA3"/>
<dbReference type="CDD" id="cd06604">
    <property type="entry name" value="GH31_glucosidase_II_MalA"/>
    <property type="match status" value="1"/>
</dbReference>
<feature type="domain" description="Glycosyl hydrolase family 31 C-terminal" evidence="8">
    <location>
        <begin position="581"/>
        <end position="668"/>
    </location>
</feature>
<evidence type="ECO:0000259" key="5">
    <source>
        <dbReference type="Pfam" id="PF01055"/>
    </source>
</evidence>
<protein>
    <submittedName>
        <fullName evidence="9">DUF4968 domain-containing protein</fullName>
    </submittedName>
</protein>
<feature type="domain" description="Glycoside hydrolase family 31 N-terminal" evidence="6">
    <location>
        <begin position="26"/>
        <end position="208"/>
    </location>
</feature>
<evidence type="ECO:0000259" key="7">
    <source>
        <dbReference type="Pfam" id="PF17137"/>
    </source>
</evidence>
<proteinExistence type="inferred from homology"/>
<organism evidence="9 10">
    <name type="scientific">Inconstantimicrobium porci</name>
    <dbReference type="NCBI Taxonomy" id="2652291"/>
    <lineage>
        <taxon>Bacteria</taxon>
        <taxon>Bacillati</taxon>
        <taxon>Bacillota</taxon>
        <taxon>Clostridia</taxon>
        <taxon>Eubacteriales</taxon>
        <taxon>Clostridiaceae</taxon>
        <taxon>Inconstantimicrobium</taxon>
    </lineage>
</organism>
<dbReference type="CDD" id="cd14752">
    <property type="entry name" value="GH31_N"/>
    <property type="match status" value="1"/>
</dbReference>
<comment type="similarity">
    <text evidence="1 4">Belongs to the glycosyl hydrolase 31 family.</text>
</comment>
<dbReference type="GO" id="GO:0030246">
    <property type="term" value="F:carbohydrate binding"/>
    <property type="evidence" value="ECO:0007669"/>
    <property type="project" value="InterPro"/>
</dbReference>
<keyword evidence="2 4" id="KW-0378">Hydrolase</keyword>
<dbReference type="GO" id="GO:0004553">
    <property type="term" value="F:hydrolase activity, hydrolyzing O-glycosyl compounds"/>
    <property type="evidence" value="ECO:0007669"/>
    <property type="project" value="InterPro"/>
</dbReference>
<keyword evidence="10" id="KW-1185">Reference proteome</keyword>
<evidence type="ECO:0000256" key="3">
    <source>
        <dbReference type="ARBA" id="ARBA00023295"/>
    </source>
</evidence>
<evidence type="ECO:0000313" key="10">
    <source>
        <dbReference type="Proteomes" id="UP000460287"/>
    </source>
</evidence>
<reference evidence="9 10" key="1">
    <citation type="submission" date="2019-08" db="EMBL/GenBank/DDBJ databases">
        <title>In-depth cultivation of the pig gut microbiome towards novel bacterial diversity and tailored functional studies.</title>
        <authorList>
            <person name="Wylensek D."/>
            <person name="Hitch T.C.A."/>
            <person name="Clavel T."/>
        </authorList>
    </citation>
    <scope>NUCLEOTIDE SEQUENCE [LARGE SCALE GENOMIC DNA]</scope>
    <source>
        <strain evidence="9 10">WCA-383-APC-5B</strain>
    </source>
</reference>
<dbReference type="Gene3D" id="2.60.40.1760">
    <property type="entry name" value="glycosyl hydrolase (family 31)"/>
    <property type="match status" value="1"/>
</dbReference>
<feature type="domain" description="DUF5110" evidence="7">
    <location>
        <begin position="684"/>
        <end position="753"/>
    </location>
</feature>
<dbReference type="InterPro" id="IPR048395">
    <property type="entry name" value="Glyco_hydro_31_C"/>
</dbReference>
<dbReference type="SUPFAM" id="SSF51011">
    <property type="entry name" value="Glycosyl hydrolase domain"/>
    <property type="match status" value="1"/>
</dbReference>
<evidence type="ECO:0000313" key="9">
    <source>
        <dbReference type="EMBL" id="MSR90253.1"/>
    </source>
</evidence>
<dbReference type="Pfam" id="PF17137">
    <property type="entry name" value="DUF5110"/>
    <property type="match status" value="1"/>
</dbReference>
<evidence type="ECO:0000259" key="8">
    <source>
        <dbReference type="Pfam" id="PF21365"/>
    </source>
</evidence>
<dbReference type="Gene3D" id="2.60.40.1180">
    <property type="entry name" value="Golgi alpha-mannosidase II"/>
    <property type="match status" value="2"/>
</dbReference>
<dbReference type="InterPro" id="IPR017853">
    <property type="entry name" value="GH"/>
</dbReference>
<evidence type="ECO:0000256" key="4">
    <source>
        <dbReference type="RuleBase" id="RU361185"/>
    </source>
</evidence>
<accession>A0A7X2MWA3</accession>
<dbReference type="InterPro" id="IPR011013">
    <property type="entry name" value="Gal_mutarotase_sf_dom"/>
</dbReference>
<keyword evidence="3 4" id="KW-0326">Glycosidase</keyword>
<comment type="caution">
    <text evidence="9">The sequence shown here is derived from an EMBL/GenBank/DDBJ whole genome shotgun (WGS) entry which is preliminary data.</text>
</comment>
<dbReference type="InterPro" id="IPR025887">
    <property type="entry name" value="Glyco_hydro_31_N_dom"/>
</dbReference>